<feature type="binding site" evidence="14">
    <location>
        <position position="745"/>
    </location>
    <ligand>
        <name>Mn(2+)</name>
        <dbReference type="ChEBI" id="CHEBI:29035"/>
    </ligand>
</feature>
<keyword evidence="10" id="KW-0511">Multifunctional enzyme</keyword>
<keyword evidence="20" id="KW-0670">Pyruvate</keyword>
<dbReference type="InterPro" id="IPR003379">
    <property type="entry name" value="Carboxylase_cons_dom"/>
</dbReference>
<dbReference type="PROSITE" id="PS00866">
    <property type="entry name" value="CPSASE_1"/>
    <property type="match status" value="1"/>
</dbReference>
<dbReference type="GO" id="GO:0004736">
    <property type="term" value="F:pyruvate carboxylase activity"/>
    <property type="evidence" value="ECO:0007669"/>
    <property type="project" value="UniProtKB-EC"/>
</dbReference>
<dbReference type="PANTHER" id="PTHR43778:SF2">
    <property type="entry name" value="PYRUVATE CARBOXYLASE, MITOCHONDRIAL"/>
    <property type="match status" value="1"/>
</dbReference>
<comment type="cofactor">
    <cofactor evidence="1 11">
        <name>biotin</name>
        <dbReference type="ChEBI" id="CHEBI:57586"/>
    </cofactor>
</comment>
<evidence type="ECO:0000259" key="16">
    <source>
        <dbReference type="PROSITE" id="PS50968"/>
    </source>
</evidence>
<dbReference type="GO" id="GO:0006094">
    <property type="term" value="P:gluconeogenesis"/>
    <property type="evidence" value="ECO:0007669"/>
    <property type="project" value="UniProtKB-UniPathway"/>
</dbReference>
<dbReference type="Gene3D" id="3.20.20.70">
    <property type="entry name" value="Aldolase class I"/>
    <property type="match status" value="1"/>
</dbReference>
<evidence type="ECO:0000259" key="17">
    <source>
        <dbReference type="PROSITE" id="PS50975"/>
    </source>
</evidence>
<sequence length="1151" mass="127440">MRKLLVANRSEIAIRVFRAATELGLSTVAVFTHEDRFSLHRFKADEAYLIGPPEGGMPVKGYLDIPAIIAVAKEHQVDAIHPGYGFLSENAELSRQCKEAGIVFVGPTAELLETFGDKTAAKRVARKAKVPTVPGTDGALSDPAKVKAAAAEVGYPVILKASFGGGGRGMRVVLNESEILGKLEEASREAGAAFGRGEVFIERYVRKAKHIEVQILGDTHGNIVHLWERDCSVQRRHQKVVEIAPSIDLPQQLRVDICEAAKRLCATAGYINAGTVEFLVDVERNEFFFIEVNPRIQVEHTVTEVVTGIDLVKSQIRVAQGHKLHEAPLSIPPQEKIETRGYAVQCRITTEDPENSFIPDYGRISTYRSPGGFAVRLDGGNGFGGSVITPYFDSLLVKVITSGTTFLESIDRMDRALREFRIRGVKTNIPFLENLINHPAFRNGEATTTFIDQNPSLFQFKAKRDRATKLLTYLGDVIVNGRPEVKGKVDVKRRLPMPVVPPYPHGQRPPLGTKDKLTELGPVKFAEWVRKQKRLMLTDTTMRDAHQSLLATRVRTYDLLKVAESTAHLMPNLFSLEMWGGATFDTTMRFLQEDPWDRLYELRKRVPNILFQMLLRASNAVGYTNYPDNVVKSFTKTAAEAGIDVFRIFDSLNWVDNMQVAIETVREHTNSLCEASICYTGDILDPRRTKYSLLYYISMAKKLVAMGTNILAIKDMAGLAKPFAAKTLVKALRDEVGVPIHFHTHDTSGVQAASYLMASDAGVDVVDVALASMSGMTSQPNLNSIVAAMNNTARDTQVDLDAANRLSDYWEATRQAYYPFEEGMLAGTAEVYHHEMPGGQYTNLRQQAKSMGLEARWREIADAYAQVNQLFGDIVKVTPSSKVVGDMAIFMVTNNLTATDILTPGRQHNFPKSVVEMMQGMLGFPEGGWPKVLQKIILDSASEKPIKGRPGSKLEKVDLAATKKELQKKIGREPRDVDVQSYLMYPKVYLDFDKTVKLYDNVSVIPTPAFFYGLQPGEEITLDIEAGKTLIIRYLTVGEPREDGTRTVFFELNGQPREVNVPDRSLEATLHKHPKANPDDAKQIAAPMPGKVTNIAVKPGDLVKGNERLLSIEAMKMETAVYAPREGKIKEVAVKPGSAVTAGDLLVVLEA</sequence>
<comment type="pathway">
    <text evidence="2">Carbohydrate biosynthesis; gluconeogenesis.</text>
</comment>
<evidence type="ECO:0000256" key="2">
    <source>
        <dbReference type="ARBA" id="ARBA00004742"/>
    </source>
</evidence>
<evidence type="ECO:0000256" key="5">
    <source>
        <dbReference type="ARBA" id="ARBA00022598"/>
    </source>
</evidence>
<evidence type="ECO:0000256" key="14">
    <source>
        <dbReference type="PIRSR" id="PIRSR001594-3"/>
    </source>
</evidence>
<dbReference type="InterPro" id="IPR011761">
    <property type="entry name" value="ATP-grasp"/>
</dbReference>
<dbReference type="FunFam" id="3.20.20.70:FF:000033">
    <property type="entry name" value="Pyruvate carboxylase"/>
    <property type="match status" value="1"/>
</dbReference>
<evidence type="ECO:0000256" key="4">
    <source>
        <dbReference type="ARBA" id="ARBA00022432"/>
    </source>
</evidence>
<dbReference type="PROSITE" id="PS50975">
    <property type="entry name" value="ATP_GRASP"/>
    <property type="match status" value="1"/>
</dbReference>
<dbReference type="InterPro" id="IPR013785">
    <property type="entry name" value="Aldolase_TIM"/>
</dbReference>
<evidence type="ECO:0000256" key="7">
    <source>
        <dbReference type="ARBA" id="ARBA00022741"/>
    </source>
</evidence>
<dbReference type="Pfam" id="PF02786">
    <property type="entry name" value="CPSase_L_D2"/>
    <property type="match status" value="1"/>
</dbReference>
<dbReference type="InterPro" id="IPR055268">
    <property type="entry name" value="PCB-like"/>
</dbReference>
<evidence type="ECO:0000259" key="18">
    <source>
        <dbReference type="PROSITE" id="PS50979"/>
    </source>
</evidence>
<evidence type="ECO:0000256" key="12">
    <source>
        <dbReference type="PIRSR" id="PIRSR001594-1"/>
    </source>
</evidence>
<evidence type="ECO:0000256" key="3">
    <source>
        <dbReference type="ARBA" id="ARBA00013057"/>
    </source>
</evidence>
<evidence type="ECO:0000259" key="19">
    <source>
        <dbReference type="PROSITE" id="PS50991"/>
    </source>
</evidence>
<dbReference type="InterPro" id="IPR001882">
    <property type="entry name" value="Biotin_BS"/>
</dbReference>
<dbReference type="InterPro" id="IPR011054">
    <property type="entry name" value="Rudment_hybrid_motif"/>
</dbReference>
<feature type="domain" description="Lipoyl-binding" evidence="16">
    <location>
        <begin position="1075"/>
        <end position="1150"/>
    </location>
</feature>
<dbReference type="RefSeq" id="WP_206290490.1">
    <property type="nucleotide sequence ID" value="NZ_CP063458.1"/>
</dbReference>
<keyword evidence="6 14" id="KW-0479">Metal-binding</keyword>
<feature type="binding site" evidence="13">
    <location>
        <position position="616"/>
    </location>
    <ligand>
        <name>substrate</name>
    </ligand>
</feature>
<dbReference type="Gene3D" id="3.30.470.20">
    <property type="entry name" value="ATP-grasp fold, B domain"/>
    <property type="match status" value="1"/>
</dbReference>
<dbReference type="SUPFAM" id="SSF89000">
    <property type="entry name" value="post-HMGL domain-like"/>
    <property type="match status" value="1"/>
</dbReference>
<dbReference type="FunFam" id="3.40.50.20:FF:000010">
    <property type="entry name" value="Propionyl-CoA carboxylase subunit alpha"/>
    <property type="match status" value="1"/>
</dbReference>
<feature type="modified residue" description="N6-biotinyllysine" evidence="15">
    <location>
        <position position="1116"/>
    </location>
</feature>
<proteinExistence type="predicted"/>
<dbReference type="SUPFAM" id="SSF51569">
    <property type="entry name" value="Aldolase"/>
    <property type="match status" value="1"/>
</dbReference>
<comment type="function">
    <text evidence="11">Catalyzes a 2-step reaction, involving the ATP-dependent carboxylation of the covalently attached biotin in the first step and the transfer of the carboxyl group to pyruvate in the second.</text>
</comment>
<evidence type="ECO:0000256" key="8">
    <source>
        <dbReference type="ARBA" id="ARBA00022840"/>
    </source>
</evidence>
<dbReference type="InterPro" id="IPR005479">
    <property type="entry name" value="CPAse_ATP-bd"/>
</dbReference>
<dbReference type="SMART" id="SM00878">
    <property type="entry name" value="Biotin_carb_C"/>
    <property type="match status" value="1"/>
</dbReference>
<evidence type="ECO:0000313" key="20">
    <source>
        <dbReference type="EMBL" id="QOV87583.1"/>
    </source>
</evidence>
<evidence type="ECO:0000256" key="15">
    <source>
        <dbReference type="PIRSR" id="PIRSR001594-4"/>
    </source>
</evidence>
<dbReference type="SUPFAM" id="SSF51246">
    <property type="entry name" value="Rudiment single hybrid motif"/>
    <property type="match status" value="1"/>
</dbReference>
<dbReference type="InterPro" id="IPR000089">
    <property type="entry name" value="Biotin_lipoyl"/>
</dbReference>
<feature type="domain" description="Biotin carboxylation" evidence="18">
    <location>
        <begin position="1"/>
        <end position="456"/>
    </location>
</feature>
<dbReference type="PROSITE" id="PS50991">
    <property type="entry name" value="PYR_CT"/>
    <property type="match status" value="1"/>
</dbReference>
<dbReference type="PIRSF" id="PIRSF001594">
    <property type="entry name" value="Pyruv_carbox"/>
    <property type="match status" value="1"/>
</dbReference>
<accession>A0A7M2WQA7</accession>
<protein>
    <recommendedName>
        <fullName evidence="3 11">Pyruvate carboxylase</fullName>
        <ecNumber evidence="3 11">6.4.1.1</ecNumber>
    </recommendedName>
</protein>
<dbReference type="PROSITE" id="PS50979">
    <property type="entry name" value="BC"/>
    <property type="match status" value="1"/>
</dbReference>
<dbReference type="FunFam" id="3.30.470.20:FF:000012">
    <property type="entry name" value="Pyruvate carboxylase"/>
    <property type="match status" value="1"/>
</dbReference>
<keyword evidence="7 11" id="KW-0547">Nucleotide-binding</keyword>
<evidence type="ECO:0000256" key="6">
    <source>
        <dbReference type="ARBA" id="ARBA00022723"/>
    </source>
</evidence>
<comment type="catalytic activity">
    <reaction evidence="11">
        <text>hydrogencarbonate + pyruvate + ATP = oxaloacetate + ADP + phosphate + H(+)</text>
        <dbReference type="Rhea" id="RHEA:20844"/>
        <dbReference type="ChEBI" id="CHEBI:15361"/>
        <dbReference type="ChEBI" id="CHEBI:15378"/>
        <dbReference type="ChEBI" id="CHEBI:16452"/>
        <dbReference type="ChEBI" id="CHEBI:17544"/>
        <dbReference type="ChEBI" id="CHEBI:30616"/>
        <dbReference type="ChEBI" id="CHEBI:43474"/>
        <dbReference type="ChEBI" id="CHEBI:456216"/>
        <dbReference type="EC" id="6.4.1.1"/>
    </reaction>
</comment>
<dbReference type="GO" id="GO:0005737">
    <property type="term" value="C:cytoplasm"/>
    <property type="evidence" value="ECO:0007669"/>
    <property type="project" value="TreeGrafter"/>
</dbReference>
<dbReference type="InterPro" id="IPR016185">
    <property type="entry name" value="PreATP-grasp_dom_sf"/>
</dbReference>
<keyword evidence="8 11" id="KW-0067">ATP-binding</keyword>
<dbReference type="GO" id="GO:0046872">
    <property type="term" value="F:metal ion binding"/>
    <property type="evidence" value="ECO:0007669"/>
    <property type="project" value="UniProtKB-KW"/>
</dbReference>
<feature type="binding site" evidence="13">
    <location>
        <position position="878"/>
    </location>
    <ligand>
        <name>substrate</name>
    </ligand>
</feature>
<reference evidence="20 21" key="1">
    <citation type="submission" date="2020-10" db="EMBL/GenBank/DDBJ databases">
        <title>Wide distribution of Phycisphaera-like planctomycetes from WD2101 soil group in peatlands and genome analysis of the first cultivated representative.</title>
        <authorList>
            <person name="Dedysh S.N."/>
            <person name="Beletsky A.V."/>
            <person name="Ivanova A."/>
            <person name="Kulichevskaya I.S."/>
            <person name="Suzina N.E."/>
            <person name="Philippov D.A."/>
            <person name="Rakitin A.L."/>
            <person name="Mardanov A.V."/>
            <person name="Ravin N.V."/>
        </authorList>
    </citation>
    <scope>NUCLEOTIDE SEQUENCE [LARGE SCALE GENOMIC DNA]</scope>
    <source>
        <strain evidence="20 21">M1803</strain>
    </source>
</reference>
<dbReference type="NCBIfam" id="TIGR01235">
    <property type="entry name" value="pyruv_carbox"/>
    <property type="match status" value="1"/>
</dbReference>
<evidence type="ECO:0000256" key="11">
    <source>
        <dbReference type="PIRNR" id="PIRNR001594"/>
    </source>
</evidence>
<dbReference type="Pfam" id="PF02436">
    <property type="entry name" value="PYC_OADA"/>
    <property type="match status" value="1"/>
</dbReference>
<dbReference type="UniPathway" id="UPA00138"/>
<dbReference type="EMBL" id="CP063458">
    <property type="protein sequence ID" value="QOV87583.1"/>
    <property type="molecule type" value="Genomic_DNA"/>
</dbReference>
<dbReference type="SUPFAM" id="SSF56059">
    <property type="entry name" value="Glutathione synthetase ATP-binding domain-like"/>
    <property type="match status" value="1"/>
</dbReference>
<evidence type="ECO:0000313" key="21">
    <source>
        <dbReference type="Proteomes" id="UP000593765"/>
    </source>
</evidence>
<evidence type="ECO:0000256" key="13">
    <source>
        <dbReference type="PIRSR" id="PIRSR001594-2"/>
    </source>
</evidence>
<feature type="binding site" evidence="14">
    <location>
        <position position="544"/>
    </location>
    <ligand>
        <name>Mn(2+)</name>
        <dbReference type="ChEBI" id="CHEBI:29035"/>
    </ligand>
</feature>
<dbReference type="InterPro" id="IPR000891">
    <property type="entry name" value="PYR_CT"/>
</dbReference>
<dbReference type="PANTHER" id="PTHR43778">
    <property type="entry name" value="PYRUVATE CARBOXYLASE"/>
    <property type="match status" value="1"/>
</dbReference>
<keyword evidence="4" id="KW-0312">Gluconeogenesis</keyword>
<evidence type="ECO:0000256" key="9">
    <source>
        <dbReference type="ARBA" id="ARBA00023267"/>
    </source>
</evidence>
<dbReference type="InterPro" id="IPR011764">
    <property type="entry name" value="Biotin_carboxylation_dom"/>
</dbReference>
<dbReference type="Pfam" id="PF00289">
    <property type="entry name" value="Biotin_carb_N"/>
    <property type="match status" value="1"/>
</dbReference>
<gene>
    <name evidence="20" type="ORF">IPV69_14935</name>
</gene>
<feature type="active site" evidence="12">
    <location>
        <position position="295"/>
    </location>
</feature>
<dbReference type="FunFam" id="2.40.50.100:FF:000003">
    <property type="entry name" value="Acetyl-CoA carboxylase biotin carboxyl carrier protein"/>
    <property type="match status" value="1"/>
</dbReference>
<dbReference type="Pfam" id="PF00682">
    <property type="entry name" value="HMGL-like"/>
    <property type="match status" value="1"/>
</dbReference>
<feature type="binding site" evidence="13">
    <location>
        <position position="237"/>
    </location>
    <ligand>
        <name>ATP</name>
        <dbReference type="ChEBI" id="CHEBI:30616"/>
    </ligand>
</feature>
<dbReference type="EC" id="6.4.1.1" evidence="3 11"/>
<dbReference type="InterPro" id="IPR005930">
    <property type="entry name" value="Pyruv_COase"/>
</dbReference>
<dbReference type="Gene3D" id="3.10.600.10">
    <property type="entry name" value="pyruvate carboxylase f1077a mutant domain"/>
    <property type="match status" value="1"/>
</dbReference>
<dbReference type="InterPro" id="IPR005481">
    <property type="entry name" value="BC-like_N"/>
</dbReference>
<dbReference type="NCBIfam" id="NF009554">
    <property type="entry name" value="PRK12999.1"/>
    <property type="match status" value="1"/>
</dbReference>
<evidence type="ECO:0000256" key="10">
    <source>
        <dbReference type="ARBA" id="ARBA00023268"/>
    </source>
</evidence>
<feature type="binding site" evidence="13">
    <location>
        <position position="202"/>
    </location>
    <ligand>
        <name>ATP</name>
        <dbReference type="ChEBI" id="CHEBI:30616"/>
    </ligand>
</feature>
<dbReference type="CDD" id="cd07937">
    <property type="entry name" value="DRE_TIM_PC_TC_5S"/>
    <property type="match status" value="1"/>
</dbReference>
<dbReference type="GO" id="GO:0005524">
    <property type="term" value="F:ATP binding"/>
    <property type="evidence" value="ECO:0007669"/>
    <property type="project" value="UniProtKB-UniRule"/>
</dbReference>
<feature type="modified residue" description="N6-carboxylysine" evidence="15">
    <location>
        <position position="714"/>
    </location>
</feature>
<keyword evidence="21" id="KW-1185">Reference proteome</keyword>
<feature type="binding site" evidence="13">
    <location>
        <position position="118"/>
    </location>
    <ligand>
        <name>ATP</name>
        <dbReference type="ChEBI" id="CHEBI:30616"/>
    </ligand>
</feature>
<dbReference type="Pfam" id="PF02785">
    <property type="entry name" value="Biotin_carb_C"/>
    <property type="match status" value="1"/>
</dbReference>
<feature type="domain" description="ATP-grasp" evidence="17">
    <location>
        <begin position="122"/>
        <end position="320"/>
    </location>
</feature>
<dbReference type="PROSITE" id="PS00867">
    <property type="entry name" value="CPSASE_2"/>
    <property type="match status" value="1"/>
</dbReference>
<dbReference type="AlphaFoldDB" id="A0A7M2WQA7"/>
<dbReference type="SUPFAM" id="SSF52440">
    <property type="entry name" value="PreATP-grasp domain"/>
    <property type="match status" value="1"/>
</dbReference>
<dbReference type="Gene3D" id="2.40.50.100">
    <property type="match status" value="1"/>
</dbReference>
<dbReference type="SUPFAM" id="SSF51230">
    <property type="entry name" value="Single hybrid motif"/>
    <property type="match status" value="1"/>
</dbReference>
<dbReference type="InterPro" id="IPR005482">
    <property type="entry name" value="Biotin_COase_C"/>
</dbReference>
<dbReference type="Proteomes" id="UP000593765">
    <property type="component" value="Chromosome"/>
</dbReference>
<organism evidence="20 21">
    <name type="scientific">Humisphaera borealis</name>
    <dbReference type="NCBI Taxonomy" id="2807512"/>
    <lineage>
        <taxon>Bacteria</taxon>
        <taxon>Pseudomonadati</taxon>
        <taxon>Planctomycetota</taxon>
        <taxon>Phycisphaerae</taxon>
        <taxon>Tepidisphaerales</taxon>
        <taxon>Tepidisphaeraceae</taxon>
        <taxon>Humisphaera</taxon>
    </lineage>
</organism>
<dbReference type="PROSITE" id="PS00188">
    <property type="entry name" value="BIOTIN"/>
    <property type="match status" value="1"/>
</dbReference>
<feature type="binding site" evidence="14">
    <location>
        <position position="743"/>
    </location>
    <ligand>
        <name>Mn(2+)</name>
        <dbReference type="ChEBI" id="CHEBI:29035"/>
    </ligand>
</feature>
<keyword evidence="9 11" id="KW-0092">Biotin</keyword>
<dbReference type="CDD" id="cd06850">
    <property type="entry name" value="biotinyl_domain"/>
    <property type="match status" value="1"/>
</dbReference>
<feature type="domain" description="Pyruvate carboxyltransferase" evidence="19">
    <location>
        <begin position="535"/>
        <end position="804"/>
    </location>
</feature>
<feature type="binding site" description="via carbamate group" evidence="14">
    <location>
        <position position="714"/>
    </location>
    <ligand>
        <name>Mn(2+)</name>
        <dbReference type="ChEBI" id="CHEBI:29035"/>
    </ligand>
</feature>
<evidence type="ECO:0000256" key="1">
    <source>
        <dbReference type="ARBA" id="ARBA00001953"/>
    </source>
</evidence>
<keyword evidence="5 11" id="KW-0436">Ligase</keyword>
<dbReference type="InterPro" id="IPR011053">
    <property type="entry name" value="Single_hybrid_motif"/>
</dbReference>
<dbReference type="FunFam" id="3.30.1490.20:FF:000003">
    <property type="entry name" value="acetyl-CoA carboxylase isoform X1"/>
    <property type="match status" value="1"/>
</dbReference>
<dbReference type="Pfam" id="PF00364">
    <property type="entry name" value="Biotin_lipoyl"/>
    <property type="match status" value="1"/>
</dbReference>
<name>A0A7M2WQA7_9BACT</name>
<dbReference type="NCBIfam" id="NF006761">
    <property type="entry name" value="PRK09282.1"/>
    <property type="match status" value="1"/>
</dbReference>
<dbReference type="KEGG" id="hbs:IPV69_14935"/>
<dbReference type="PROSITE" id="PS50968">
    <property type="entry name" value="BIOTINYL_LIPOYL"/>
    <property type="match status" value="1"/>
</dbReference>